<sequence length="246" mass="28622">MKKVILWAIPILCILIVLGIGVFKEIKEYYKEHDVRPDVTCEIEASADMTYSETGEYTISPSEIPSDERKSYKEDCGMTDDAIDDFYENADHYYRYIIKCVITNNSAFEVNIDSIKKFGTEGLYWAETSFPNFGMGPCELMEYGTMRAATLELWVKDIKPQPGFQKKILKLLENNSLKVSYQKVYEGFDRYFAPNNTYYTDNVVVSSRKTSSWFWCCKDSRQRYSSWAVKSWNSKTNICHERNSCC</sequence>
<name>A0A645C3Q6_9ZZZZ</name>
<organism evidence="1">
    <name type="scientific">bioreactor metagenome</name>
    <dbReference type="NCBI Taxonomy" id="1076179"/>
    <lineage>
        <taxon>unclassified sequences</taxon>
        <taxon>metagenomes</taxon>
        <taxon>ecological metagenomes</taxon>
    </lineage>
</organism>
<accession>A0A645C3Q6</accession>
<protein>
    <submittedName>
        <fullName evidence="1">Uncharacterized protein</fullName>
    </submittedName>
</protein>
<dbReference type="EMBL" id="VSSQ01024579">
    <property type="protein sequence ID" value="MPM72175.1"/>
    <property type="molecule type" value="Genomic_DNA"/>
</dbReference>
<gene>
    <name evidence="1" type="ORF">SDC9_119148</name>
</gene>
<proteinExistence type="predicted"/>
<evidence type="ECO:0000313" key="1">
    <source>
        <dbReference type="EMBL" id="MPM72175.1"/>
    </source>
</evidence>
<dbReference type="AlphaFoldDB" id="A0A645C3Q6"/>
<reference evidence="1" key="1">
    <citation type="submission" date="2019-08" db="EMBL/GenBank/DDBJ databases">
        <authorList>
            <person name="Kucharzyk K."/>
            <person name="Murdoch R.W."/>
            <person name="Higgins S."/>
            <person name="Loffler F."/>
        </authorList>
    </citation>
    <scope>NUCLEOTIDE SEQUENCE</scope>
</reference>
<comment type="caution">
    <text evidence="1">The sequence shown here is derived from an EMBL/GenBank/DDBJ whole genome shotgun (WGS) entry which is preliminary data.</text>
</comment>